<dbReference type="Proteomes" id="UP000050794">
    <property type="component" value="Unassembled WGS sequence"/>
</dbReference>
<dbReference type="GO" id="GO:0015144">
    <property type="term" value="F:carbohydrate transmembrane transporter activity"/>
    <property type="evidence" value="ECO:0007669"/>
    <property type="project" value="InterPro"/>
</dbReference>
<comment type="similarity">
    <text evidence="2">Belongs to the TMEM144 family.</text>
</comment>
<evidence type="ECO:0000313" key="9">
    <source>
        <dbReference type="WBParaSite" id="TCNE_0000455501-mRNA-1"/>
    </source>
</evidence>
<dbReference type="WBParaSite" id="TCNE_0000455501-mRNA-1">
    <property type="protein sequence ID" value="TCNE_0000455501-mRNA-1"/>
    <property type="gene ID" value="TCNE_0000455501"/>
</dbReference>
<feature type="transmembrane region" description="Helical" evidence="6">
    <location>
        <begin position="34"/>
        <end position="55"/>
    </location>
</feature>
<protein>
    <submittedName>
        <fullName evidence="9">EamA domain-containing protein</fullName>
    </submittedName>
</protein>
<evidence type="ECO:0000256" key="4">
    <source>
        <dbReference type="ARBA" id="ARBA00022989"/>
    </source>
</evidence>
<evidence type="ECO:0000256" key="2">
    <source>
        <dbReference type="ARBA" id="ARBA00005731"/>
    </source>
</evidence>
<name>A0A183U7T5_TOXCA</name>
<gene>
    <name evidence="7" type="ORF">TCNE_LOCUS4555</name>
</gene>
<dbReference type="PANTHER" id="PTHR16119:SF17">
    <property type="entry name" value="TRANSMEMBRANE PROTEIN 144"/>
    <property type="match status" value="1"/>
</dbReference>
<comment type="subcellular location">
    <subcellularLocation>
        <location evidence="1">Membrane</location>
        <topology evidence="1">Multi-pass membrane protein</topology>
    </subcellularLocation>
</comment>
<reference evidence="9" key="1">
    <citation type="submission" date="2016-06" db="UniProtKB">
        <authorList>
            <consortium name="WormBaseParasite"/>
        </authorList>
    </citation>
    <scope>IDENTIFICATION</scope>
</reference>
<evidence type="ECO:0000313" key="8">
    <source>
        <dbReference type="Proteomes" id="UP000050794"/>
    </source>
</evidence>
<dbReference type="GO" id="GO:0016020">
    <property type="term" value="C:membrane"/>
    <property type="evidence" value="ECO:0007669"/>
    <property type="project" value="UniProtKB-SubCell"/>
</dbReference>
<evidence type="ECO:0000256" key="1">
    <source>
        <dbReference type="ARBA" id="ARBA00004141"/>
    </source>
</evidence>
<dbReference type="InterPro" id="IPR010651">
    <property type="entry name" value="Sugar_transport"/>
</dbReference>
<evidence type="ECO:0000256" key="6">
    <source>
        <dbReference type="SAM" id="Phobius"/>
    </source>
</evidence>
<dbReference type="EMBL" id="UYWY01007966">
    <property type="protein sequence ID" value="VDM30771.1"/>
    <property type="molecule type" value="Genomic_DNA"/>
</dbReference>
<feature type="transmembrane region" description="Helical" evidence="6">
    <location>
        <begin position="6"/>
        <end position="25"/>
    </location>
</feature>
<keyword evidence="3 6" id="KW-0812">Transmembrane</keyword>
<evidence type="ECO:0000256" key="3">
    <source>
        <dbReference type="ARBA" id="ARBA00022692"/>
    </source>
</evidence>
<proteinExistence type="inferred from homology"/>
<sequence length="71" mass="8006">MYPRLMLPSIVCGVFWAIGMTLLFVSNDNLSQTIAYPIITVLPGGVAALWSVFYFQEIKVYFLISSNHFVT</sequence>
<keyword evidence="5 6" id="KW-0472">Membrane</keyword>
<keyword evidence="8" id="KW-1185">Reference proteome</keyword>
<dbReference type="AlphaFoldDB" id="A0A183U7T5"/>
<evidence type="ECO:0000256" key="5">
    <source>
        <dbReference type="ARBA" id="ARBA00023136"/>
    </source>
</evidence>
<reference evidence="7 8" key="2">
    <citation type="submission" date="2018-11" db="EMBL/GenBank/DDBJ databases">
        <authorList>
            <consortium name="Pathogen Informatics"/>
        </authorList>
    </citation>
    <scope>NUCLEOTIDE SEQUENCE [LARGE SCALE GENOMIC DNA]</scope>
</reference>
<dbReference type="PANTHER" id="PTHR16119">
    <property type="entry name" value="TRANSMEMBRANE PROTEIN 144"/>
    <property type="match status" value="1"/>
</dbReference>
<dbReference type="Pfam" id="PF07857">
    <property type="entry name" value="TMEM144"/>
    <property type="match status" value="1"/>
</dbReference>
<keyword evidence="4 6" id="KW-1133">Transmembrane helix</keyword>
<dbReference type="InterPro" id="IPR012435">
    <property type="entry name" value="TMEM144"/>
</dbReference>
<accession>A0A183U7T5</accession>
<organism evidence="8 9">
    <name type="scientific">Toxocara canis</name>
    <name type="common">Canine roundworm</name>
    <dbReference type="NCBI Taxonomy" id="6265"/>
    <lineage>
        <taxon>Eukaryota</taxon>
        <taxon>Metazoa</taxon>
        <taxon>Ecdysozoa</taxon>
        <taxon>Nematoda</taxon>
        <taxon>Chromadorea</taxon>
        <taxon>Rhabditida</taxon>
        <taxon>Spirurina</taxon>
        <taxon>Ascaridomorpha</taxon>
        <taxon>Ascaridoidea</taxon>
        <taxon>Toxocaridae</taxon>
        <taxon>Toxocara</taxon>
    </lineage>
</organism>
<evidence type="ECO:0000313" key="7">
    <source>
        <dbReference type="EMBL" id="VDM30771.1"/>
    </source>
</evidence>